<proteinExistence type="predicted"/>
<evidence type="ECO:0000256" key="1">
    <source>
        <dbReference type="ARBA" id="ARBA00001974"/>
    </source>
</evidence>
<dbReference type="AlphaFoldDB" id="A0A0G2E302"/>
<gene>
    <name evidence="7" type="ORF">UCRPC4_g05584</name>
</gene>
<dbReference type="GO" id="GO:0071949">
    <property type="term" value="F:FAD binding"/>
    <property type="evidence" value="ECO:0007669"/>
    <property type="project" value="InterPro"/>
</dbReference>
<sequence>MASTMHGIKCTVFEQDKALDARPRDWNFGIYWAQVPLYGKRLTHVESDGQSVQAQFDDGSSATGNLLIGAEGAHSKVREFIVGKEEATLEKVPLVASVTMAKLPADAATLFTKLHHRNTVSFHPNGYFTWLGVHDAFEGTKPGDWTFMIIQSWIPKQPYDPSSLTGEDILKDMKERAKHYAEPFNSIFQSIPKDTRCWHNQLSHWLPRPWDNRNGTVTLVGDAAHPMTFHRGQGLNNAIHDAASLAQKLKDRNQNSDDTSPSPVSAAIAAYEDEMRTRGKEAVLASTQNSLSTHDWNTLLKSPLFTAGLAQKVKKEVE</sequence>
<dbReference type="PRINTS" id="PR00420">
    <property type="entry name" value="RNGMNOXGNASE"/>
</dbReference>
<dbReference type="PANTHER" id="PTHR47178:SF3">
    <property type="entry name" value="FAD-BINDING DOMAIN-CONTAINING PROTEIN"/>
    <property type="match status" value="1"/>
</dbReference>
<evidence type="ECO:0000256" key="4">
    <source>
        <dbReference type="ARBA" id="ARBA00023002"/>
    </source>
</evidence>
<organism evidence="7 8">
    <name type="scientific">Phaeomoniella chlamydospora</name>
    <name type="common">Phaeoacremonium chlamydosporum</name>
    <dbReference type="NCBI Taxonomy" id="158046"/>
    <lineage>
        <taxon>Eukaryota</taxon>
        <taxon>Fungi</taxon>
        <taxon>Dikarya</taxon>
        <taxon>Ascomycota</taxon>
        <taxon>Pezizomycotina</taxon>
        <taxon>Eurotiomycetes</taxon>
        <taxon>Chaetothyriomycetidae</taxon>
        <taxon>Phaeomoniellales</taxon>
        <taxon>Phaeomoniellaceae</taxon>
        <taxon>Phaeomoniella</taxon>
    </lineage>
</organism>
<dbReference type="EMBL" id="LCWF01000146">
    <property type="protein sequence ID" value="KKY17442.1"/>
    <property type="molecule type" value="Genomic_DNA"/>
</dbReference>
<dbReference type="Gene3D" id="3.50.50.60">
    <property type="entry name" value="FAD/NAD(P)-binding domain"/>
    <property type="match status" value="1"/>
</dbReference>
<dbReference type="Proteomes" id="UP000053317">
    <property type="component" value="Unassembled WGS sequence"/>
</dbReference>
<name>A0A0G2E302_PHACM</name>
<keyword evidence="8" id="KW-1185">Reference proteome</keyword>
<dbReference type="OrthoDB" id="47494at2759"/>
<comment type="caution">
    <text evidence="7">The sequence shown here is derived from an EMBL/GenBank/DDBJ whole genome shotgun (WGS) entry which is preliminary data.</text>
</comment>
<keyword evidence="2" id="KW-0285">Flavoprotein</keyword>
<dbReference type="InterPro" id="IPR036188">
    <property type="entry name" value="FAD/NAD-bd_sf"/>
</dbReference>
<dbReference type="Pfam" id="PF01494">
    <property type="entry name" value="FAD_binding_3"/>
    <property type="match status" value="1"/>
</dbReference>
<feature type="domain" description="FAD-binding" evidence="6">
    <location>
        <begin position="39"/>
        <end position="251"/>
    </location>
</feature>
<reference evidence="7 8" key="2">
    <citation type="submission" date="2015-05" db="EMBL/GenBank/DDBJ databases">
        <authorList>
            <person name="Morales-Cruz A."/>
            <person name="Amrine K.C."/>
            <person name="Cantu D."/>
        </authorList>
    </citation>
    <scope>NUCLEOTIDE SEQUENCE [LARGE SCALE GENOMIC DNA]</scope>
    <source>
        <strain evidence="7">UCRPC4</strain>
    </source>
</reference>
<dbReference type="InterPro" id="IPR002938">
    <property type="entry name" value="FAD-bd"/>
</dbReference>
<evidence type="ECO:0000256" key="2">
    <source>
        <dbReference type="ARBA" id="ARBA00022630"/>
    </source>
</evidence>
<keyword evidence="4" id="KW-0560">Oxidoreductase</keyword>
<accession>A0A0G2E302</accession>
<dbReference type="SUPFAM" id="SSF51905">
    <property type="entry name" value="FAD/NAD(P)-binding domain"/>
    <property type="match status" value="1"/>
</dbReference>
<protein>
    <submittedName>
        <fullName evidence="7">Putative monooxygenase fad-binding protein</fullName>
    </submittedName>
</protein>
<keyword evidence="3" id="KW-0274">FAD</keyword>
<evidence type="ECO:0000259" key="6">
    <source>
        <dbReference type="Pfam" id="PF01494"/>
    </source>
</evidence>
<evidence type="ECO:0000313" key="8">
    <source>
        <dbReference type="Proteomes" id="UP000053317"/>
    </source>
</evidence>
<evidence type="ECO:0000313" key="7">
    <source>
        <dbReference type="EMBL" id="KKY17442.1"/>
    </source>
</evidence>
<keyword evidence="5 7" id="KW-0503">Monooxygenase</keyword>
<evidence type="ECO:0000256" key="5">
    <source>
        <dbReference type="ARBA" id="ARBA00023033"/>
    </source>
</evidence>
<dbReference type="GO" id="GO:0004497">
    <property type="term" value="F:monooxygenase activity"/>
    <property type="evidence" value="ECO:0007669"/>
    <property type="project" value="UniProtKB-KW"/>
</dbReference>
<evidence type="ECO:0000256" key="3">
    <source>
        <dbReference type="ARBA" id="ARBA00022827"/>
    </source>
</evidence>
<comment type="cofactor">
    <cofactor evidence="1">
        <name>FAD</name>
        <dbReference type="ChEBI" id="CHEBI:57692"/>
    </cofactor>
</comment>
<dbReference type="PANTHER" id="PTHR47178">
    <property type="entry name" value="MONOOXYGENASE, FAD-BINDING"/>
    <property type="match status" value="1"/>
</dbReference>
<reference evidence="7 8" key="1">
    <citation type="submission" date="2015-05" db="EMBL/GenBank/DDBJ databases">
        <title>Distinctive expansion of gene families associated with plant cell wall degradation and secondary metabolism in the genomes of grapevine trunk pathogens.</title>
        <authorList>
            <person name="Lawrence D.P."/>
            <person name="Travadon R."/>
            <person name="Rolshausen P.E."/>
            <person name="Baumgartner K."/>
        </authorList>
    </citation>
    <scope>NUCLEOTIDE SEQUENCE [LARGE SCALE GENOMIC DNA]</scope>
    <source>
        <strain evidence="7">UCRPC4</strain>
    </source>
</reference>